<feature type="region of interest" description="Disordered" evidence="1">
    <location>
        <begin position="122"/>
        <end position="154"/>
    </location>
</feature>
<gene>
    <name evidence="3" type="ordered locus">Nhal_2906</name>
</gene>
<organism evidence="3 4">
    <name type="scientific">Nitrosococcus halophilus (strain Nc4)</name>
    <dbReference type="NCBI Taxonomy" id="472759"/>
    <lineage>
        <taxon>Bacteria</taxon>
        <taxon>Pseudomonadati</taxon>
        <taxon>Pseudomonadota</taxon>
        <taxon>Gammaproteobacteria</taxon>
        <taxon>Chromatiales</taxon>
        <taxon>Chromatiaceae</taxon>
        <taxon>Nitrosococcus</taxon>
    </lineage>
</organism>
<evidence type="ECO:0000313" key="4">
    <source>
        <dbReference type="Proteomes" id="UP000001844"/>
    </source>
</evidence>
<dbReference type="EMBL" id="CP001798">
    <property type="protein sequence ID" value="ADE15968.1"/>
    <property type="molecule type" value="Genomic_DNA"/>
</dbReference>
<protein>
    <submittedName>
        <fullName evidence="3">Uncharacterized protein</fullName>
    </submittedName>
</protein>
<keyword evidence="2" id="KW-1133">Transmembrane helix</keyword>
<dbReference type="Proteomes" id="UP000001844">
    <property type="component" value="Chromosome"/>
</dbReference>
<dbReference type="STRING" id="472759.Nhal_2906"/>
<proteinExistence type="predicted"/>
<dbReference type="KEGG" id="nhl:Nhal_2906"/>
<keyword evidence="2" id="KW-0812">Transmembrane</keyword>
<name>D5BYI0_NITHN</name>
<sequence length="154" mass="16483">MLLSSMAEIIRGIGLMMGLAVSFFIVPATAALLDTISPPEGVGSSIYVYKDVKRKMVLIVGSSGTCASSPEYQELGDLSDQGAVPLLTQIAAEQFGAGGEKLFKSHCQMNYDVQVITFEDTQSSSFPPDPIDRSFNAPGGPSPEGHRNERLRNL</sequence>
<dbReference type="RefSeq" id="WP_013033820.1">
    <property type="nucleotide sequence ID" value="NC_013960.1"/>
</dbReference>
<dbReference type="OrthoDB" id="9789406at2"/>
<keyword evidence="2" id="KW-0472">Membrane</keyword>
<keyword evidence="4" id="KW-1185">Reference proteome</keyword>
<feature type="transmembrane region" description="Helical" evidence="2">
    <location>
        <begin position="12"/>
        <end position="33"/>
    </location>
</feature>
<accession>D5BYI0</accession>
<dbReference type="eggNOG" id="COG0386">
    <property type="taxonomic scope" value="Bacteria"/>
</dbReference>
<reference evidence="4" key="1">
    <citation type="submission" date="2010-04" db="EMBL/GenBank/DDBJ databases">
        <title>Complete genome sequence of Nitrosococcus halophilus Nc4, a salt-adapted, aerobic obligate ammonia-oxidizing sulfur purple bacterium.</title>
        <authorList>
            <consortium name="US DOE Joint Genome Institute"/>
            <person name="Campbell M.A."/>
            <person name="Malfatti S.A."/>
            <person name="Chain P.S.G."/>
            <person name="Heidelberg J.F."/>
            <person name="Ward B.B."/>
            <person name="Klotz M.G."/>
        </authorList>
    </citation>
    <scope>NUCLEOTIDE SEQUENCE [LARGE SCALE GENOMIC DNA]</scope>
    <source>
        <strain evidence="4">Nc4</strain>
    </source>
</reference>
<dbReference type="AlphaFoldDB" id="D5BYI0"/>
<evidence type="ECO:0000256" key="1">
    <source>
        <dbReference type="SAM" id="MobiDB-lite"/>
    </source>
</evidence>
<dbReference type="HOGENOM" id="CLU_1702393_0_0_6"/>
<feature type="compositionally biased region" description="Basic and acidic residues" evidence="1">
    <location>
        <begin position="144"/>
        <end position="154"/>
    </location>
</feature>
<evidence type="ECO:0000313" key="3">
    <source>
        <dbReference type="EMBL" id="ADE15968.1"/>
    </source>
</evidence>
<evidence type="ECO:0000256" key="2">
    <source>
        <dbReference type="SAM" id="Phobius"/>
    </source>
</evidence>